<dbReference type="Pfam" id="PF25228">
    <property type="entry name" value="Lips"/>
    <property type="match status" value="2"/>
</dbReference>
<dbReference type="Proteomes" id="UP000683360">
    <property type="component" value="Unassembled WGS sequence"/>
</dbReference>
<organism evidence="3 4">
    <name type="scientific">Mytilus edulis</name>
    <name type="common">Blue mussel</name>
    <dbReference type="NCBI Taxonomy" id="6550"/>
    <lineage>
        <taxon>Eukaryota</taxon>
        <taxon>Metazoa</taxon>
        <taxon>Spiralia</taxon>
        <taxon>Lophotrochozoa</taxon>
        <taxon>Mollusca</taxon>
        <taxon>Bivalvia</taxon>
        <taxon>Autobranchia</taxon>
        <taxon>Pteriomorphia</taxon>
        <taxon>Mytilida</taxon>
        <taxon>Mytiloidea</taxon>
        <taxon>Mytilidae</taxon>
        <taxon>Mytilinae</taxon>
        <taxon>Mytilus</taxon>
    </lineage>
</organism>
<feature type="transmembrane region" description="Helical" evidence="2">
    <location>
        <begin position="635"/>
        <end position="662"/>
    </location>
</feature>
<evidence type="ECO:0000313" key="4">
    <source>
        <dbReference type="Proteomes" id="UP000683360"/>
    </source>
</evidence>
<feature type="region of interest" description="Disordered" evidence="1">
    <location>
        <begin position="1"/>
        <end position="21"/>
    </location>
</feature>
<protein>
    <submittedName>
        <fullName evidence="3">Uncharacterized protein</fullName>
    </submittedName>
</protein>
<reference evidence="3" key="1">
    <citation type="submission" date="2021-03" db="EMBL/GenBank/DDBJ databases">
        <authorList>
            <person name="Bekaert M."/>
        </authorList>
    </citation>
    <scope>NUCLEOTIDE SEQUENCE</scope>
</reference>
<accession>A0A8S3TYV0</accession>
<name>A0A8S3TYV0_MYTED</name>
<dbReference type="EMBL" id="CAJPWZ010002352">
    <property type="protein sequence ID" value="CAG2236392.1"/>
    <property type="molecule type" value="Genomic_DNA"/>
</dbReference>
<feature type="transmembrane region" description="Helical" evidence="2">
    <location>
        <begin position="608"/>
        <end position="629"/>
    </location>
</feature>
<feature type="compositionally biased region" description="Basic and acidic residues" evidence="1">
    <location>
        <begin position="1"/>
        <end position="17"/>
    </location>
</feature>
<dbReference type="AlphaFoldDB" id="A0A8S3TYV0"/>
<dbReference type="EMBL" id="CAJPWZ010002352">
    <property type="protein sequence ID" value="CAG2236390.1"/>
    <property type="molecule type" value="Genomic_DNA"/>
</dbReference>
<evidence type="ECO:0000256" key="1">
    <source>
        <dbReference type="SAM" id="MobiDB-lite"/>
    </source>
</evidence>
<keyword evidence="2" id="KW-0472">Membrane</keyword>
<dbReference type="PANTHER" id="PTHR37686">
    <property type="entry name" value="LD36006P"/>
    <property type="match status" value="1"/>
</dbReference>
<dbReference type="OrthoDB" id="10003277at2759"/>
<dbReference type="InterPro" id="IPR057435">
    <property type="entry name" value="Lips"/>
</dbReference>
<comment type="caution">
    <text evidence="3">The sequence shown here is derived from an EMBL/GenBank/DDBJ whole genome shotgun (WGS) entry which is preliminary data.</text>
</comment>
<keyword evidence="4" id="KW-1185">Reference proteome</keyword>
<keyword evidence="2" id="KW-1133">Transmembrane helix</keyword>
<keyword evidence="2" id="KW-0812">Transmembrane</keyword>
<feature type="transmembrane region" description="Helical" evidence="2">
    <location>
        <begin position="697"/>
        <end position="717"/>
    </location>
</feature>
<sequence length="826" mass="95422">MTEVEPNRRTRSMDPQKEPLAFPLDLSNVPHDMAEVMKQIKETEQVFRDLFKAPTFDELEQVALNSAGALKSLTDKQLQQVWKTGEFEVDSINFQGQVHRWRLSNLLQKGSTNAQNTFYDDLALSLRILIITARNRFASDFFSVSESIKSIGKGLVKLLDIVIGMPSTCLESIEQKILDEHMKYLVAELTIKQNSMKDFEAFCSYVKQKCEELQSEKTQTTALRPPPIPYSYQTPNKLDIDLRLFNKDLINNCLPILSSILDRGSRGWYVQYRLKMMQDLQGQGLSNKEMSKKINEAITEEYLDRVFEAIKSNTELDNLQEGIGTLLVDQAKTVLTMKKAVKNVQDKMTKHKTELKTHLKTKYPIKSRIQPWINEQIRAFEQDFIIQNLYSAHEEAINICEEQGLKQAVYFLKRDLTFIKERESILITELSRETTPNKVFTFLPRIWLPSNYIITKTTKGHSEVIPTVVKNQLMPENWRSQKSDDIHYSVEKNTQKLTTSHYPFWRWWNFLVRIVTWMKNSIFFFGIVIPLCSSLSWRALFGIQQFYPDTHLCQADGALYKRESSKTHTMVSRIRALWEHVRISRKKFEETPDRGFLGKSFARHFNRFWNYILKGGVGTFFVAVTMPVLCTVTSTLSVILSISAPIWIPVVTLIVHIGGFLIYDFDSPDDSNKIGILFEAIIWRLLIQGCIQPVSAVLVGSIGCPLSSLGITLFGLLRRTFRGFWDTIIYYIVIKPRARVPSNDSFVARRIAGPGLAADYFYQQLIISIRYVARRIAGPGLAADYFYQIEPEQALAAFESMLEREELETWKHHMSRQIDLPKEHFK</sequence>
<proteinExistence type="predicted"/>
<gene>
    <name evidence="3" type="ORF">MEDL_48881</name>
</gene>
<dbReference type="PANTHER" id="PTHR37686:SF1">
    <property type="entry name" value="LD36006P"/>
    <property type="match status" value="1"/>
</dbReference>
<evidence type="ECO:0000256" key="2">
    <source>
        <dbReference type="SAM" id="Phobius"/>
    </source>
</evidence>
<evidence type="ECO:0000313" key="3">
    <source>
        <dbReference type="EMBL" id="CAG2236390.1"/>
    </source>
</evidence>